<evidence type="ECO:0000313" key="1">
    <source>
        <dbReference type="EMBL" id="BBX22395.1"/>
    </source>
</evidence>
<protein>
    <submittedName>
        <fullName evidence="1">Uncharacterized protein</fullName>
    </submittedName>
</protein>
<accession>A0AAD1HXP0</accession>
<evidence type="ECO:0000313" key="2">
    <source>
        <dbReference type="Proteomes" id="UP000467636"/>
    </source>
</evidence>
<proteinExistence type="predicted"/>
<gene>
    <name evidence="1" type="ORF">MTER_18060</name>
</gene>
<sequence length="91" mass="9481">MGDIAEIDAYTSALAGAQTAEEACDRLSAAGCAAAVQDESVVIGDGEATATPFEGVNQIGDAFYLWRLLDRDGELVRCVPRGPNGSCPPRH</sequence>
<dbReference type="AlphaFoldDB" id="A0AAD1HXP0"/>
<keyword evidence="2" id="KW-1185">Reference proteome</keyword>
<organism evidence="1 2">
    <name type="scientific">Mycolicibacter terrae</name>
    <dbReference type="NCBI Taxonomy" id="1788"/>
    <lineage>
        <taxon>Bacteria</taxon>
        <taxon>Bacillati</taxon>
        <taxon>Actinomycetota</taxon>
        <taxon>Actinomycetes</taxon>
        <taxon>Mycobacteriales</taxon>
        <taxon>Mycobacteriaceae</taxon>
        <taxon>Mycolicibacter</taxon>
    </lineage>
</organism>
<dbReference type="EMBL" id="AP022564">
    <property type="protein sequence ID" value="BBX22395.1"/>
    <property type="molecule type" value="Genomic_DNA"/>
</dbReference>
<reference evidence="1 2" key="1">
    <citation type="journal article" date="2019" name="Emerg. Microbes Infect.">
        <title>Comprehensive subspecies identification of 175 nontuberculous mycobacteria species based on 7547 genomic profiles.</title>
        <authorList>
            <person name="Matsumoto Y."/>
            <person name="Kinjo T."/>
            <person name="Motooka D."/>
            <person name="Nabeya D."/>
            <person name="Jung N."/>
            <person name="Uechi K."/>
            <person name="Horii T."/>
            <person name="Iida T."/>
            <person name="Fujita J."/>
            <person name="Nakamura S."/>
        </authorList>
    </citation>
    <scope>NUCLEOTIDE SEQUENCE [LARGE SCALE GENOMIC DNA]</scope>
    <source>
        <strain evidence="1 2">JCM 12143</strain>
    </source>
</reference>
<dbReference type="Proteomes" id="UP000467636">
    <property type="component" value="Chromosome"/>
</dbReference>
<dbReference type="RefSeq" id="WP_085259597.1">
    <property type="nucleotide sequence ID" value="NZ_AP022564.1"/>
</dbReference>
<name>A0AAD1HXP0_9MYCO</name>